<reference evidence="1 2" key="1">
    <citation type="journal article" date="2011" name="PLoS Genet.">
        <title>Finished genome of the fungal wheat pathogen Mycosphaerella graminicola reveals dispensome structure, chromosome plasticity, and stealth pathogenesis.</title>
        <authorList>
            <person name="Goodwin S.B."/>
            <person name="Ben M'barek S."/>
            <person name="Dhillon B."/>
            <person name="Wittenberg A.H.J."/>
            <person name="Crane C.F."/>
            <person name="Hane J.K."/>
            <person name="Foster A.J."/>
            <person name="Van der Lee T.A.J."/>
            <person name="Grimwood J."/>
            <person name="Aerts A."/>
            <person name="Antoniw J."/>
            <person name="Bailey A."/>
            <person name="Bluhm B."/>
            <person name="Bowler J."/>
            <person name="Bristow J."/>
            <person name="van der Burgt A."/>
            <person name="Canto-Canche B."/>
            <person name="Churchill A.C.L."/>
            <person name="Conde-Ferraez L."/>
            <person name="Cools H.J."/>
            <person name="Coutinho P.M."/>
            <person name="Csukai M."/>
            <person name="Dehal P."/>
            <person name="De Wit P."/>
            <person name="Donzelli B."/>
            <person name="van de Geest H.C."/>
            <person name="van Ham R.C.H.J."/>
            <person name="Hammond-Kosack K.E."/>
            <person name="Henrissat B."/>
            <person name="Kilian A."/>
            <person name="Kobayashi A.K."/>
            <person name="Koopmann E."/>
            <person name="Kourmpetis Y."/>
            <person name="Kuzniar A."/>
            <person name="Lindquist E."/>
            <person name="Lombard V."/>
            <person name="Maliepaard C."/>
            <person name="Martins N."/>
            <person name="Mehrabi R."/>
            <person name="Nap J.P.H."/>
            <person name="Ponomarenko A."/>
            <person name="Rudd J.J."/>
            <person name="Salamov A."/>
            <person name="Schmutz J."/>
            <person name="Schouten H.J."/>
            <person name="Shapiro H."/>
            <person name="Stergiopoulos I."/>
            <person name="Torriani S.F.F."/>
            <person name="Tu H."/>
            <person name="de Vries R.P."/>
            <person name="Waalwijk C."/>
            <person name="Ware S.B."/>
            <person name="Wiebenga A."/>
            <person name="Zwiers L.-H."/>
            <person name="Oliver R.P."/>
            <person name="Grigoriev I.V."/>
            <person name="Kema G.H.J."/>
        </authorList>
    </citation>
    <scope>NUCLEOTIDE SEQUENCE [LARGE SCALE GENOMIC DNA]</scope>
    <source>
        <strain evidence="2">CBS 115943 / IPO323</strain>
    </source>
</reference>
<dbReference type="InParanoid" id="F9X7U5"/>
<dbReference type="EMBL" id="CM001198">
    <property type="protein sequence ID" value="EGP89421.1"/>
    <property type="molecule type" value="Genomic_DNA"/>
</dbReference>
<gene>
    <name evidence="1" type="ORF">MYCGRDRAFT_103701</name>
</gene>
<dbReference type="HOGENOM" id="CLU_2123017_0_0_1"/>
<dbReference type="Proteomes" id="UP000008062">
    <property type="component" value="Chromosome 3"/>
</dbReference>
<name>F9X7U5_ZYMTI</name>
<accession>F9X7U5</accession>
<dbReference type="GeneID" id="13404157"/>
<evidence type="ECO:0000313" key="2">
    <source>
        <dbReference type="Proteomes" id="UP000008062"/>
    </source>
</evidence>
<dbReference type="eggNOG" id="KOG0802">
    <property type="taxonomic scope" value="Eukaryota"/>
</dbReference>
<organism evidence="1 2">
    <name type="scientific">Zymoseptoria tritici (strain CBS 115943 / IPO323)</name>
    <name type="common">Speckled leaf blotch fungus</name>
    <name type="synonym">Septoria tritici</name>
    <dbReference type="NCBI Taxonomy" id="336722"/>
    <lineage>
        <taxon>Eukaryota</taxon>
        <taxon>Fungi</taxon>
        <taxon>Dikarya</taxon>
        <taxon>Ascomycota</taxon>
        <taxon>Pezizomycotina</taxon>
        <taxon>Dothideomycetes</taxon>
        <taxon>Dothideomycetidae</taxon>
        <taxon>Mycosphaerellales</taxon>
        <taxon>Mycosphaerellaceae</taxon>
        <taxon>Zymoseptoria</taxon>
    </lineage>
</organism>
<dbReference type="STRING" id="336722.F9X7U5"/>
<dbReference type="RefSeq" id="XP_003854445.1">
    <property type="nucleotide sequence ID" value="XM_003854397.1"/>
</dbReference>
<dbReference type="InterPro" id="IPR036028">
    <property type="entry name" value="SH3-like_dom_sf"/>
</dbReference>
<proteinExistence type="predicted"/>
<evidence type="ECO:0000313" key="1">
    <source>
        <dbReference type="EMBL" id="EGP89421.1"/>
    </source>
</evidence>
<keyword evidence="2" id="KW-1185">Reference proteome</keyword>
<dbReference type="OrthoDB" id="1305878at2759"/>
<dbReference type="AlphaFoldDB" id="F9X7U5"/>
<dbReference type="SUPFAM" id="SSF50044">
    <property type="entry name" value="SH3-domain"/>
    <property type="match status" value="1"/>
</dbReference>
<dbReference type="KEGG" id="ztr:MYCGRDRAFT_103701"/>
<protein>
    <submittedName>
        <fullName evidence="1">Uncharacterized protein</fullName>
    </submittedName>
</protein>
<sequence>MVILGTQSVDLGGPAPQGWTRLVRHEMVGGWRLKDDELTASTAVKDRAGVPPDGGAGYRYLALYARFPDEGVGDELTFPRNAEIREAEDLTDEWSIGVFAGKVRLFPRNHCRRI</sequence>